<accession>A0A1N7SHL8</accession>
<reference evidence="1 2" key="1">
    <citation type="submission" date="2016-12" db="EMBL/GenBank/DDBJ databases">
        <authorList>
            <person name="Song W.-J."/>
            <person name="Kurnit D.M."/>
        </authorList>
    </citation>
    <scope>NUCLEOTIDE SEQUENCE [LARGE SCALE GENOMIC DNA]</scope>
    <source>
        <strain evidence="1 2">STM7296</strain>
    </source>
</reference>
<dbReference type="Proteomes" id="UP000187012">
    <property type="component" value="Unassembled WGS sequence"/>
</dbReference>
<sequence>MIKRYLLELVPNETNFWLAALAAAACSAKLVKGDKVIALVTMEDKSMSSARFVMK</sequence>
<name>A0A1N7SHL8_9BURK</name>
<dbReference type="STRING" id="1247936.BN2475_700008"/>
<protein>
    <submittedName>
        <fullName evidence="1">Uncharacterized protein</fullName>
    </submittedName>
</protein>
<dbReference type="AlphaFoldDB" id="A0A1N7SHL8"/>
<dbReference type="PROSITE" id="PS51257">
    <property type="entry name" value="PROKAR_LIPOPROTEIN"/>
    <property type="match status" value="1"/>
</dbReference>
<dbReference type="OrthoDB" id="9110062at2"/>
<evidence type="ECO:0000313" key="1">
    <source>
        <dbReference type="EMBL" id="SIT46836.1"/>
    </source>
</evidence>
<proteinExistence type="predicted"/>
<keyword evidence="2" id="KW-1185">Reference proteome</keyword>
<dbReference type="EMBL" id="CYGX02000070">
    <property type="protein sequence ID" value="SIT46836.1"/>
    <property type="molecule type" value="Genomic_DNA"/>
</dbReference>
<gene>
    <name evidence="1" type="ORF">BN2475_700008</name>
</gene>
<organism evidence="1 2">
    <name type="scientific">Paraburkholderia ribeironis</name>
    <dbReference type="NCBI Taxonomy" id="1247936"/>
    <lineage>
        <taxon>Bacteria</taxon>
        <taxon>Pseudomonadati</taxon>
        <taxon>Pseudomonadota</taxon>
        <taxon>Betaproteobacteria</taxon>
        <taxon>Burkholderiales</taxon>
        <taxon>Burkholderiaceae</taxon>
        <taxon>Paraburkholderia</taxon>
    </lineage>
</organism>
<evidence type="ECO:0000313" key="2">
    <source>
        <dbReference type="Proteomes" id="UP000187012"/>
    </source>
</evidence>
<dbReference type="RefSeq" id="WP_159444613.1">
    <property type="nucleotide sequence ID" value="NZ_CYGX02000070.1"/>
</dbReference>